<dbReference type="Proteomes" id="UP001295684">
    <property type="component" value="Unassembled WGS sequence"/>
</dbReference>
<accession>A0AAD1XHI7</accession>
<comment type="caution">
    <text evidence="2">The sequence shown here is derived from an EMBL/GenBank/DDBJ whole genome shotgun (WGS) entry which is preliminary data.</text>
</comment>
<feature type="region of interest" description="Disordered" evidence="1">
    <location>
        <begin position="354"/>
        <end position="386"/>
    </location>
</feature>
<reference evidence="2" key="1">
    <citation type="submission" date="2023-07" db="EMBL/GenBank/DDBJ databases">
        <authorList>
            <consortium name="AG Swart"/>
            <person name="Singh M."/>
            <person name="Singh A."/>
            <person name="Seah K."/>
            <person name="Emmerich C."/>
        </authorList>
    </citation>
    <scope>NUCLEOTIDE SEQUENCE</scope>
    <source>
        <strain evidence="2">DP1</strain>
    </source>
</reference>
<proteinExistence type="predicted"/>
<organism evidence="2 3">
    <name type="scientific">Euplotes crassus</name>
    <dbReference type="NCBI Taxonomy" id="5936"/>
    <lineage>
        <taxon>Eukaryota</taxon>
        <taxon>Sar</taxon>
        <taxon>Alveolata</taxon>
        <taxon>Ciliophora</taxon>
        <taxon>Intramacronucleata</taxon>
        <taxon>Spirotrichea</taxon>
        <taxon>Hypotrichia</taxon>
        <taxon>Euplotida</taxon>
        <taxon>Euplotidae</taxon>
        <taxon>Moneuplotes</taxon>
    </lineage>
</organism>
<protein>
    <submittedName>
        <fullName evidence="2">Uncharacterized protein</fullName>
    </submittedName>
</protein>
<evidence type="ECO:0000313" key="2">
    <source>
        <dbReference type="EMBL" id="CAI2372851.1"/>
    </source>
</evidence>
<evidence type="ECO:0000256" key="1">
    <source>
        <dbReference type="SAM" id="MobiDB-lite"/>
    </source>
</evidence>
<name>A0AAD1XHI7_EUPCR</name>
<sequence>MAEKSKINVSIPIYKRKLKKTDVHLKKEDKKNWGRFLDNHYNDKLHSKPFGISTKASQAHYKYSKSGLSHHYKTVKILEKLTVEEQNKREAERRKFKEADQLKGDDIYVFIEYCSNSERTQVSTRHIQEKYEIFAKKFRQGILEKFPFIKVYLKSHSDEEKVTKYTLSDNMNANIIENQRSVVRIGAFEISLARKFRHIVKTELLFSKLKSKLWPSMPILLQKISTHLPKTNLVVNVFNPDNPEDKEGLEEIKVNLRLSFKNCKANDELKEEISKIHDGKINEALKTREKLIKQRSISAQRRYGKITNFSMREESHKMSTASNQRPFTAVSKFSASLHKSIQSMVKQNNEYKRTHGQSVQIPMTRSNGPRNLTTVGRRSVRPSTGASMNTLNIKTMERKNARNAYSSYSIGFKSKKKKKNGVKVEDIEFSSQPNEEYQILFENIPKAVYDIETEESPFFQKASRSVNLMLEGDNKGESMVYLPVERQLTSCTSLYFIKTQENSDDFNPEIEEPQYFNDLRVRALLLEKASNPYNQEPGEDSDDGNETEYEEEFYYDRNSSCYRCGLEPGKYMMVVDGDDLAQYSETIDIYEGSITQEIILKKKDKKVFLFCVRNGQTGENINSSIVKFKKKTSKSVSEVITDERGICTCYLDGFGAYSVQAERKGYITSKLDFQYTKMNQEMDQLTLLMLPEEPLAKKPEDNGGEVKPTVRLRMIFYVENAHESGPPMIKYKKEAEGEESTEETCTPNGEIFEDNFYFRIMRAGDSNWYYGEIETNKDKWIRFYQPIANLKVPTYEEIDQFSVCNVKIPQARFILYSEKNELGKVSPSFVDDYHPIWDIGLLNPVQKKFVQTNFFVRNDEKLTRKAMMRPYFKFIQYLNNQNEFYNFSYIFGFNEGVFKFDDYHITALNFYSRMKALDVEWINPEIPEGEQHEEARLDFEAFLHYMSSSMVNVLGEVPLKKVTERFGPHLNTAAKK</sequence>
<feature type="compositionally biased region" description="Polar residues" evidence="1">
    <location>
        <begin position="356"/>
        <end position="386"/>
    </location>
</feature>
<gene>
    <name evidence="2" type="ORF">ECRASSUSDP1_LOCUS14185</name>
</gene>
<dbReference type="AlphaFoldDB" id="A0AAD1XHI7"/>
<keyword evidence="3" id="KW-1185">Reference proteome</keyword>
<dbReference type="EMBL" id="CAMPGE010014162">
    <property type="protein sequence ID" value="CAI2372851.1"/>
    <property type="molecule type" value="Genomic_DNA"/>
</dbReference>
<evidence type="ECO:0000313" key="3">
    <source>
        <dbReference type="Proteomes" id="UP001295684"/>
    </source>
</evidence>